<organism evidence="1">
    <name type="scientific">marine sediment metagenome</name>
    <dbReference type="NCBI Taxonomy" id="412755"/>
    <lineage>
        <taxon>unclassified sequences</taxon>
        <taxon>metagenomes</taxon>
        <taxon>ecological metagenomes</taxon>
    </lineage>
</organism>
<protein>
    <recommendedName>
        <fullName evidence="2">Nucleotidyl transferase domain-containing protein</fullName>
    </recommendedName>
</protein>
<gene>
    <name evidence="1" type="ORF">S03H2_04642</name>
</gene>
<name>X1EWK5_9ZZZZ</name>
<proteinExistence type="predicted"/>
<dbReference type="AlphaFoldDB" id="X1EWK5"/>
<reference evidence="1" key="1">
    <citation type="journal article" date="2014" name="Front. Microbiol.">
        <title>High frequency of phylogenetically diverse reductive dehalogenase-homologous genes in deep subseafloor sedimentary metagenomes.</title>
        <authorList>
            <person name="Kawai M."/>
            <person name="Futagami T."/>
            <person name="Toyoda A."/>
            <person name="Takaki Y."/>
            <person name="Nishi S."/>
            <person name="Hori S."/>
            <person name="Arai W."/>
            <person name="Tsubouchi T."/>
            <person name="Morono Y."/>
            <person name="Uchiyama I."/>
            <person name="Ito T."/>
            <person name="Fujiyama A."/>
            <person name="Inagaki F."/>
            <person name="Takami H."/>
        </authorList>
    </citation>
    <scope>NUCLEOTIDE SEQUENCE</scope>
    <source>
        <strain evidence="1">Expedition CK06-06</strain>
    </source>
</reference>
<dbReference type="Gene3D" id="2.160.10.10">
    <property type="entry name" value="Hexapeptide repeat proteins"/>
    <property type="match status" value="1"/>
</dbReference>
<evidence type="ECO:0008006" key="2">
    <source>
        <dbReference type="Google" id="ProtNLM"/>
    </source>
</evidence>
<dbReference type="EMBL" id="BARU01001861">
    <property type="protein sequence ID" value="GAH21539.1"/>
    <property type="molecule type" value="Genomic_DNA"/>
</dbReference>
<dbReference type="InterPro" id="IPR011004">
    <property type="entry name" value="Trimer_LpxA-like_sf"/>
</dbReference>
<comment type="caution">
    <text evidence="1">The sequence shown here is derived from an EMBL/GenBank/DDBJ whole genome shotgun (WGS) entry which is preliminary data.</text>
</comment>
<feature type="non-terminal residue" evidence="1">
    <location>
        <position position="1"/>
    </location>
</feature>
<evidence type="ECO:0000313" key="1">
    <source>
        <dbReference type="EMBL" id="GAH21539.1"/>
    </source>
</evidence>
<accession>X1EWK5</accession>
<sequence>GDNVETGIGALIMPGIKIGCNSWIGSGTIVNEDVPSESIYFGTQSYTLKRKKTDAN</sequence>
<dbReference type="SUPFAM" id="SSF51161">
    <property type="entry name" value="Trimeric LpxA-like enzymes"/>
    <property type="match status" value="1"/>
</dbReference>